<evidence type="ECO:0000256" key="2">
    <source>
        <dbReference type="ARBA" id="ARBA00022516"/>
    </source>
</evidence>
<evidence type="ECO:0000256" key="6">
    <source>
        <dbReference type="ARBA" id="ARBA00023002"/>
    </source>
</evidence>
<reference evidence="11 12" key="1">
    <citation type="submission" date="2023-03" db="EMBL/GenBank/DDBJ databases">
        <title>Speciation in Pyrococcus: adaptation to high temperature as a mechanism.</title>
        <authorList>
            <person name="Gu J."/>
        </authorList>
    </citation>
    <scope>NUCLEOTIDE SEQUENCE [LARGE SCALE GENOMIC DNA]</scope>
    <source>
        <strain evidence="11 12">LMOA34</strain>
    </source>
</reference>
<evidence type="ECO:0000313" key="12">
    <source>
        <dbReference type="Proteomes" id="UP001571980"/>
    </source>
</evidence>
<evidence type="ECO:0000256" key="9">
    <source>
        <dbReference type="ARBA" id="ARBA00023209"/>
    </source>
</evidence>
<sequence>MIYKFVNFPVIIEVGSGILDEFEKVIHRNNLHFENPLIIMGEISGKIVKKYEFAKKYKYYIVQSNTLEEISNLRRVLIEYHHDAIIACGGGRIIDVGKYLARETLIPIISVPTLLSNDAISSPISILRINNEYRSIGTTMPVGVLVDIEVIKNSPRKYLLAGLGELISNISASYDWILAHNEIGEKIDNFSRMLAYMPAINLLNSFENYSSLRDNKFLEDLAYGLILSGIAMNIAHSSRPASGSEHNISHALDKILGFGKIPHGIQVGFATIITTYLQGQKKEHQQILELYQKFKFPRKLKEIGIEENVFVEALILAPKIRNRYTILNKVSVNKKWANSILRTLEII</sequence>
<proteinExistence type="predicted"/>
<keyword evidence="6" id="KW-0560">Oxidoreductase</keyword>
<dbReference type="SUPFAM" id="SSF56796">
    <property type="entry name" value="Dehydroquinate synthase-like"/>
    <property type="match status" value="1"/>
</dbReference>
<dbReference type="CDD" id="cd08174">
    <property type="entry name" value="G1PDH-like"/>
    <property type="match status" value="1"/>
</dbReference>
<evidence type="ECO:0000256" key="1">
    <source>
        <dbReference type="ARBA" id="ARBA00022490"/>
    </source>
</evidence>
<dbReference type="PIRSF" id="PIRSF000112">
    <property type="entry name" value="Glycerol_dehydrogenase"/>
    <property type="match status" value="1"/>
</dbReference>
<keyword evidence="9" id="KW-0594">Phospholipid biosynthesis</keyword>
<dbReference type="Gene3D" id="1.20.1090.10">
    <property type="entry name" value="Dehydroquinate synthase-like - alpha domain"/>
    <property type="match status" value="1"/>
</dbReference>
<protein>
    <submittedName>
        <fullName evidence="11">Iron-containing alcohol dehydrogenase family protein</fullName>
    </submittedName>
</protein>
<dbReference type="Gene3D" id="3.40.50.1970">
    <property type="match status" value="1"/>
</dbReference>
<evidence type="ECO:0000256" key="10">
    <source>
        <dbReference type="ARBA" id="ARBA00023264"/>
    </source>
</evidence>
<keyword evidence="8" id="KW-0443">Lipid metabolism</keyword>
<keyword evidence="7" id="KW-0520">NAD</keyword>
<gene>
    <name evidence="11" type="ORF">P8X34_08790</name>
</gene>
<dbReference type="EMBL" id="JARRIG010000005">
    <property type="protein sequence ID" value="MFA4804820.1"/>
    <property type="molecule type" value="Genomic_DNA"/>
</dbReference>
<keyword evidence="10" id="KW-1208">Phospholipid metabolism</keyword>
<comment type="caution">
    <text evidence="11">The sequence shown here is derived from an EMBL/GenBank/DDBJ whole genome shotgun (WGS) entry which is preliminary data.</text>
</comment>
<organism evidence="11 12">
    <name type="scientific">Pyrococcus kukulkanii</name>
    <dbReference type="NCBI Taxonomy" id="1609559"/>
    <lineage>
        <taxon>Archaea</taxon>
        <taxon>Methanobacteriati</taxon>
        <taxon>Methanobacteriota</taxon>
        <taxon>Thermococci</taxon>
        <taxon>Thermococcales</taxon>
        <taxon>Thermococcaceae</taxon>
        <taxon>Pyrococcus</taxon>
    </lineage>
</organism>
<keyword evidence="5" id="KW-0521">NADP</keyword>
<evidence type="ECO:0000313" key="11">
    <source>
        <dbReference type="EMBL" id="MFA4804820.1"/>
    </source>
</evidence>
<keyword evidence="12" id="KW-1185">Reference proteome</keyword>
<dbReference type="PANTHER" id="PTHR43616">
    <property type="entry name" value="GLYCEROL DEHYDROGENASE"/>
    <property type="match status" value="1"/>
</dbReference>
<evidence type="ECO:0000256" key="5">
    <source>
        <dbReference type="ARBA" id="ARBA00022857"/>
    </source>
</evidence>
<accession>A0ABV4T551</accession>
<evidence type="ECO:0000256" key="3">
    <source>
        <dbReference type="ARBA" id="ARBA00022723"/>
    </source>
</evidence>
<dbReference type="InterPro" id="IPR016205">
    <property type="entry name" value="Glycerol_DH"/>
</dbReference>
<keyword evidence="4" id="KW-0862">Zinc</keyword>
<dbReference type="PANTHER" id="PTHR43616:SF5">
    <property type="entry name" value="GLYCEROL DEHYDROGENASE 1"/>
    <property type="match status" value="1"/>
</dbReference>
<dbReference type="InterPro" id="IPR032837">
    <property type="entry name" value="G1PDH"/>
</dbReference>
<keyword evidence="2" id="KW-0444">Lipid biosynthesis</keyword>
<dbReference type="Pfam" id="PF13685">
    <property type="entry name" value="Fe-ADH_2"/>
    <property type="match status" value="1"/>
</dbReference>
<evidence type="ECO:0000256" key="8">
    <source>
        <dbReference type="ARBA" id="ARBA00023098"/>
    </source>
</evidence>
<keyword evidence="1" id="KW-0963">Cytoplasm</keyword>
<evidence type="ECO:0000256" key="7">
    <source>
        <dbReference type="ARBA" id="ARBA00023027"/>
    </source>
</evidence>
<name>A0ABV4T551_9EURY</name>
<evidence type="ECO:0000256" key="4">
    <source>
        <dbReference type="ARBA" id="ARBA00022833"/>
    </source>
</evidence>
<dbReference type="Proteomes" id="UP001571980">
    <property type="component" value="Unassembled WGS sequence"/>
</dbReference>
<dbReference type="RefSeq" id="WP_372823998.1">
    <property type="nucleotide sequence ID" value="NZ_JARRIF010000005.1"/>
</dbReference>
<keyword evidence="3" id="KW-0479">Metal-binding</keyword>